<gene>
    <name evidence="6" type="ORF">AMK68_01390</name>
</gene>
<keyword evidence="4" id="KW-0255">Endonuclease</keyword>
<dbReference type="GO" id="GO:0003727">
    <property type="term" value="F:single-stranded RNA binding"/>
    <property type="evidence" value="ECO:0007669"/>
    <property type="project" value="TreeGrafter"/>
</dbReference>
<dbReference type="CDD" id="cd06559">
    <property type="entry name" value="Endonuclease_V"/>
    <property type="match status" value="1"/>
</dbReference>
<dbReference type="Proteomes" id="UP000052020">
    <property type="component" value="Unassembled WGS sequence"/>
</dbReference>
<reference evidence="6 7" key="1">
    <citation type="journal article" date="2015" name="Microbiome">
        <title>Genomic resolution of linkages in carbon, nitrogen, and sulfur cycling among widespread estuary sediment bacteria.</title>
        <authorList>
            <person name="Baker B.J."/>
            <person name="Lazar C.S."/>
            <person name="Teske A.P."/>
            <person name="Dick G.J."/>
        </authorList>
    </citation>
    <scope>NUCLEOTIDE SEQUENCE [LARGE SCALE GENOMIC DNA]</scope>
    <source>
        <strain evidence="6">DG_56</strain>
    </source>
</reference>
<evidence type="ECO:0000256" key="4">
    <source>
        <dbReference type="ARBA" id="ARBA00022759"/>
    </source>
</evidence>
<name>A0A0S7XPX3_9BACT</name>
<evidence type="ECO:0000256" key="2">
    <source>
        <dbReference type="ARBA" id="ARBA00022490"/>
    </source>
</evidence>
<sequence length="238" mass="25129">MEIQTALAPRVRAVGGPGRVNLVAGAVARAAGDCVRAAVVVLSLPELAEVESVIASAPPDMPYRPGFRAFHDGPALLAAIRALDAMPDVILFRGHGIAHPRGIGLASHLGVVLDLPTIGCAESPLVGECDEPGPERGDWSPIRHSEPHSARRGIWIAGDSWPSSLRSRCCFGGVGWAHNDKSAIIGAAVRTRTGCRPLLVSPGHRTGIDRAVEVVLACSRFRWPEPLRAARARLKATP</sequence>
<evidence type="ECO:0000313" key="6">
    <source>
        <dbReference type="EMBL" id="KPJ64544.1"/>
    </source>
</evidence>
<dbReference type="PANTHER" id="PTHR28511:SF1">
    <property type="entry name" value="ENDONUCLEASE V"/>
    <property type="match status" value="1"/>
</dbReference>
<comment type="caution">
    <text evidence="6">The sequence shown here is derived from an EMBL/GenBank/DDBJ whole genome shotgun (WGS) entry which is preliminary data.</text>
</comment>
<accession>A0A0S7XPX3</accession>
<evidence type="ECO:0000256" key="1">
    <source>
        <dbReference type="ARBA" id="ARBA00004496"/>
    </source>
</evidence>
<proteinExistence type="predicted"/>
<dbReference type="Pfam" id="PF04493">
    <property type="entry name" value="Endonuclease_5"/>
    <property type="match status" value="2"/>
</dbReference>
<dbReference type="EMBL" id="LIZY01000022">
    <property type="protein sequence ID" value="KPJ64544.1"/>
    <property type="molecule type" value="Genomic_DNA"/>
</dbReference>
<keyword evidence="5" id="KW-0378">Hydrolase</keyword>
<keyword evidence="3" id="KW-0540">Nuclease</keyword>
<keyword evidence="2" id="KW-0963">Cytoplasm</keyword>
<dbReference type="InterPro" id="IPR007581">
    <property type="entry name" value="Endonuclease-V"/>
</dbReference>
<dbReference type="PATRIC" id="fig|1704032.3.peg.1213"/>
<protein>
    <submittedName>
        <fullName evidence="6">Uncharacterized protein</fullName>
    </submittedName>
</protein>
<organism evidence="6 7">
    <name type="scientific">candidate division KD3-62 bacterium DG_56</name>
    <dbReference type="NCBI Taxonomy" id="1704032"/>
    <lineage>
        <taxon>Bacteria</taxon>
        <taxon>candidate division KD3-62</taxon>
    </lineage>
</organism>
<evidence type="ECO:0000313" key="7">
    <source>
        <dbReference type="Proteomes" id="UP000052020"/>
    </source>
</evidence>
<dbReference type="PANTHER" id="PTHR28511">
    <property type="entry name" value="ENDONUCLEASE V"/>
    <property type="match status" value="1"/>
</dbReference>
<comment type="subcellular location">
    <subcellularLocation>
        <location evidence="1">Cytoplasm</location>
    </subcellularLocation>
</comment>
<dbReference type="GO" id="GO:0006281">
    <property type="term" value="P:DNA repair"/>
    <property type="evidence" value="ECO:0007669"/>
    <property type="project" value="InterPro"/>
</dbReference>
<dbReference type="Gene3D" id="3.30.2170.10">
    <property type="entry name" value="archaeoglobus fulgidus dsm 4304 superfamily"/>
    <property type="match status" value="1"/>
</dbReference>
<dbReference type="GO" id="GO:0016891">
    <property type="term" value="F:RNA endonuclease activity producing 5'-phosphomonoesters, hydrolytic mechanism"/>
    <property type="evidence" value="ECO:0007669"/>
    <property type="project" value="TreeGrafter"/>
</dbReference>
<evidence type="ECO:0000256" key="5">
    <source>
        <dbReference type="ARBA" id="ARBA00022801"/>
    </source>
</evidence>
<dbReference type="GO" id="GO:0043737">
    <property type="term" value="F:deoxyribonuclease V activity"/>
    <property type="evidence" value="ECO:0007669"/>
    <property type="project" value="TreeGrafter"/>
</dbReference>
<evidence type="ECO:0000256" key="3">
    <source>
        <dbReference type="ARBA" id="ARBA00022722"/>
    </source>
</evidence>
<dbReference type="GO" id="GO:0005737">
    <property type="term" value="C:cytoplasm"/>
    <property type="evidence" value="ECO:0007669"/>
    <property type="project" value="UniProtKB-SubCell"/>
</dbReference>
<dbReference type="AlphaFoldDB" id="A0A0S7XPX3"/>